<evidence type="ECO:0000313" key="3">
    <source>
        <dbReference type="EMBL" id="KAJ8314726.1"/>
    </source>
</evidence>
<dbReference type="Proteomes" id="UP001217089">
    <property type="component" value="Unassembled WGS sequence"/>
</dbReference>
<feature type="chain" id="PRO_5046340486" evidence="2">
    <location>
        <begin position="20"/>
        <end position="148"/>
    </location>
</feature>
<accession>A0ABQ9FET9</accession>
<sequence length="148" mass="16802">MLRTAIITCCISILIGSETEMTFERSNDNTLRCSIKAPHGNASSTITIKHPPGNHLGYCLFNNTSQNCDNFDNNLTFKPYNMWPTSLMVKVLTKTGHWRNGIYECQYKDIKKSITITDTRNNGSNLKYDRTTFVTIVLLLCIINFALL</sequence>
<feature type="signal peptide" evidence="2">
    <location>
        <begin position="1"/>
        <end position="19"/>
    </location>
</feature>
<organism evidence="3 4">
    <name type="scientific">Tegillarca granosa</name>
    <name type="common">Malaysian cockle</name>
    <name type="synonym">Anadara granosa</name>
    <dbReference type="NCBI Taxonomy" id="220873"/>
    <lineage>
        <taxon>Eukaryota</taxon>
        <taxon>Metazoa</taxon>
        <taxon>Spiralia</taxon>
        <taxon>Lophotrochozoa</taxon>
        <taxon>Mollusca</taxon>
        <taxon>Bivalvia</taxon>
        <taxon>Autobranchia</taxon>
        <taxon>Pteriomorphia</taxon>
        <taxon>Arcoida</taxon>
        <taxon>Arcoidea</taxon>
        <taxon>Arcidae</taxon>
        <taxon>Tegillarca</taxon>
    </lineage>
</organism>
<evidence type="ECO:0000313" key="4">
    <source>
        <dbReference type="Proteomes" id="UP001217089"/>
    </source>
</evidence>
<feature type="transmembrane region" description="Helical" evidence="1">
    <location>
        <begin position="130"/>
        <end position="147"/>
    </location>
</feature>
<reference evidence="3 4" key="1">
    <citation type="submission" date="2022-12" db="EMBL/GenBank/DDBJ databases">
        <title>Chromosome-level genome of Tegillarca granosa.</title>
        <authorList>
            <person name="Kim J."/>
        </authorList>
    </citation>
    <scope>NUCLEOTIDE SEQUENCE [LARGE SCALE GENOMIC DNA]</scope>
    <source>
        <strain evidence="3">Teg-2019</strain>
        <tissue evidence="3">Adductor muscle</tissue>
    </source>
</reference>
<keyword evidence="4" id="KW-1185">Reference proteome</keyword>
<keyword evidence="1" id="KW-0472">Membrane</keyword>
<evidence type="ECO:0000256" key="2">
    <source>
        <dbReference type="SAM" id="SignalP"/>
    </source>
</evidence>
<name>A0ABQ9FET9_TEGGR</name>
<dbReference type="EMBL" id="JARBDR010000337">
    <property type="protein sequence ID" value="KAJ8314726.1"/>
    <property type="molecule type" value="Genomic_DNA"/>
</dbReference>
<gene>
    <name evidence="3" type="ORF">KUTeg_006876</name>
</gene>
<protein>
    <submittedName>
        <fullName evidence="3">Uncharacterized protein</fullName>
    </submittedName>
</protein>
<keyword evidence="1" id="KW-0812">Transmembrane</keyword>
<comment type="caution">
    <text evidence="3">The sequence shown here is derived from an EMBL/GenBank/DDBJ whole genome shotgun (WGS) entry which is preliminary data.</text>
</comment>
<proteinExistence type="predicted"/>
<keyword evidence="2" id="KW-0732">Signal</keyword>
<keyword evidence="1" id="KW-1133">Transmembrane helix</keyword>
<evidence type="ECO:0000256" key="1">
    <source>
        <dbReference type="SAM" id="Phobius"/>
    </source>
</evidence>